<accession>A0A183GTK2</accession>
<organism evidence="3 4">
    <name type="scientific">Heligmosomoides polygyrus</name>
    <name type="common">Parasitic roundworm</name>
    <dbReference type="NCBI Taxonomy" id="6339"/>
    <lineage>
        <taxon>Eukaryota</taxon>
        <taxon>Metazoa</taxon>
        <taxon>Ecdysozoa</taxon>
        <taxon>Nematoda</taxon>
        <taxon>Chromadorea</taxon>
        <taxon>Rhabditida</taxon>
        <taxon>Rhabditina</taxon>
        <taxon>Rhabditomorpha</taxon>
        <taxon>Strongyloidea</taxon>
        <taxon>Heligmosomidae</taxon>
        <taxon>Heligmosomoides</taxon>
    </lineage>
</organism>
<evidence type="ECO:0000313" key="2">
    <source>
        <dbReference type="EMBL" id="VDP55243.1"/>
    </source>
</evidence>
<sequence length="107" mass="11796">MTTGREPPLITRLVGFLQLVSAAGGGGGGSWAAARRAKEITRHDTTCIWDIVLGHQHDVFPMGVMRVEANRRKANKRAKLKKVTTERPPLALPLMAHNLYKHNAVHP</sequence>
<dbReference type="WBParaSite" id="HPBE_0002602201-mRNA-1">
    <property type="protein sequence ID" value="HPBE_0002602201-mRNA-1"/>
    <property type="gene ID" value="HPBE_0002602201"/>
</dbReference>
<keyword evidence="1" id="KW-0732">Signal</keyword>
<accession>A0A3P8IB95</accession>
<evidence type="ECO:0000256" key="1">
    <source>
        <dbReference type="SAM" id="SignalP"/>
    </source>
</evidence>
<protein>
    <submittedName>
        <fullName evidence="4">Secreted protein</fullName>
    </submittedName>
</protein>
<dbReference type="EMBL" id="UZAH01039033">
    <property type="protein sequence ID" value="VDP55243.1"/>
    <property type="molecule type" value="Genomic_DNA"/>
</dbReference>
<reference evidence="4" key="2">
    <citation type="submission" date="2019-09" db="UniProtKB">
        <authorList>
            <consortium name="WormBaseParasite"/>
        </authorList>
    </citation>
    <scope>IDENTIFICATION</scope>
</reference>
<dbReference type="Proteomes" id="UP000050761">
    <property type="component" value="Unassembled WGS sequence"/>
</dbReference>
<feature type="chain" id="PRO_5044552227" evidence="1">
    <location>
        <begin position="23"/>
        <end position="107"/>
    </location>
</feature>
<proteinExistence type="predicted"/>
<dbReference type="AlphaFoldDB" id="A0A183GTK2"/>
<evidence type="ECO:0000313" key="4">
    <source>
        <dbReference type="WBParaSite" id="HPBE_0002602201-mRNA-1"/>
    </source>
</evidence>
<reference evidence="2 3" key="1">
    <citation type="submission" date="2018-11" db="EMBL/GenBank/DDBJ databases">
        <authorList>
            <consortium name="Pathogen Informatics"/>
        </authorList>
    </citation>
    <scope>NUCLEOTIDE SEQUENCE [LARGE SCALE GENOMIC DNA]</scope>
</reference>
<evidence type="ECO:0000313" key="3">
    <source>
        <dbReference type="Proteomes" id="UP000050761"/>
    </source>
</evidence>
<gene>
    <name evidence="2" type="ORF">HPBE_LOCUS26021</name>
</gene>
<feature type="signal peptide" evidence="1">
    <location>
        <begin position="1"/>
        <end position="22"/>
    </location>
</feature>
<keyword evidence="3" id="KW-1185">Reference proteome</keyword>
<name>A0A183GTK2_HELPZ</name>